<proteinExistence type="predicted"/>
<evidence type="ECO:0000313" key="1">
    <source>
        <dbReference type="EMBL" id="KAL1208588.1"/>
    </source>
</evidence>
<protein>
    <submittedName>
        <fullName evidence="1">E3 ubiquitin-protein ligase RSL1</fullName>
    </submittedName>
</protein>
<sequence length="112" mass="13321">MESMPLFPRRCQAKEAKKETCVICFDDIIDLALMFVVGESGHRFCLTCVKQHIEVQLLDQKIPNFPQHLCKSHELSFVRCEKLLTAKLSFMWRQRIRKDSIPFEQRFYCPRI</sequence>
<evidence type="ECO:0000313" key="2">
    <source>
        <dbReference type="Proteomes" id="UP001558713"/>
    </source>
</evidence>
<accession>A0ABD1APB6</accession>
<reference evidence="1 2" key="1">
    <citation type="submission" date="2024-04" db="EMBL/GenBank/DDBJ databases">
        <title>Genome assembly C_amara_ONT_v2.</title>
        <authorList>
            <person name="Yant L."/>
            <person name="Moore C."/>
            <person name="Slenker M."/>
        </authorList>
    </citation>
    <scope>NUCLEOTIDE SEQUENCE [LARGE SCALE GENOMIC DNA]</scope>
    <source>
        <tissue evidence="1">Leaf</tissue>
    </source>
</reference>
<keyword evidence="2" id="KW-1185">Reference proteome</keyword>
<dbReference type="SUPFAM" id="SSF57850">
    <property type="entry name" value="RING/U-box"/>
    <property type="match status" value="1"/>
</dbReference>
<dbReference type="InterPro" id="IPR013083">
    <property type="entry name" value="Znf_RING/FYVE/PHD"/>
</dbReference>
<dbReference type="AlphaFoldDB" id="A0ABD1APB6"/>
<dbReference type="EMBL" id="JBANAX010000447">
    <property type="protein sequence ID" value="KAL1208588.1"/>
    <property type="molecule type" value="Genomic_DNA"/>
</dbReference>
<dbReference type="Gene3D" id="3.30.40.10">
    <property type="entry name" value="Zinc/RING finger domain, C3HC4 (zinc finger)"/>
    <property type="match status" value="1"/>
</dbReference>
<dbReference type="Proteomes" id="UP001558713">
    <property type="component" value="Unassembled WGS sequence"/>
</dbReference>
<name>A0ABD1APB6_CARAN</name>
<organism evidence="1 2">
    <name type="scientific">Cardamine amara subsp. amara</name>
    <dbReference type="NCBI Taxonomy" id="228776"/>
    <lineage>
        <taxon>Eukaryota</taxon>
        <taxon>Viridiplantae</taxon>
        <taxon>Streptophyta</taxon>
        <taxon>Embryophyta</taxon>
        <taxon>Tracheophyta</taxon>
        <taxon>Spermatophyta</taxon>
        <taxon>Magnoliopsida</taxon>
        <taxon>eudicotyledons</taxon>
        <taxon>Gunneridae</taxon>
        <taxon>Pentapetalae</taxon>
        <taxon>rosids</taxon>
        <taxon>malvids</taxon>
        <taxon>Brassicales</taxon>
        <taxon>Brassicaceae</taxon>
        <taxon>Cardamineae</taxon>
        <taxon>Cardamine</taxon>
    </lineage>
</organism>
<comment type="caution">
    <text evidence="1">The sequence shown here is derived from an EMBL/GenBank/DDBJ whole genome shotgun (WGS) entry which is preliminary data.</text>
</comment>
<gene>
    <name evidence="1" type="ORF">V5N11_008064</name>
</gene>